<gene>
    <name evidence="2" type="ORF">NBR_LOCUS20806</name>
</gene>
<keyword evidence="1" id="KW-0812">Transmembrane</keyword>
<evidence type="ECO:0000313" key="3">
    <source>
        <dbReference type="Proteomes" id="UP000271162"/>
    </source>
</evidence>
<keyword evidence="1" id="KW-1133">Transmembrane helix</keyword>
<dbReference type="AlphaFoldDB" id="A0A0N4YU83"/>
<accession>A0A0N4YU83</accession>
<dbReference type="SUPFAM" id="SSF81321">
    <property type="entry name" value="Family A G protein-coupled receptor-like"/>
    <property type="match status" value="1"/>
</dbReference>
<feature type="transmembrane region" description="Helical" evidence="1">
    <location>
        <begin position="6"/>
        <end position="32"/>
    </location>
</feature>
<organism evidence="4">
    <name type="scientific">Nippostrongylus brasiliensis</name>
    <name type="common">Rat hookworm</name>
    <dbReference type="NCBI Taxonomy" id="27835"/>
    <lineage>
        <taxon>Eukaryota</taxon>
        <taxon>Metazoa</taxon>
        <taxon>Ecdysozoa</taxon>
        <taxon>Nematoda</taxon>
        <taxon>Chromadorea</taxon>
        <taxon>Rhabditida</taxon>
        <taxon>Rhabditina</taxon>
        <taxon>Rhabditomorpha</taxon>
        <taxon>Strongyloidea</taxon>
        <taxon>Heligmosomidae</taxon>
        <taxon>Nippostrongylus</taxon>
    </lineage>
</organism>
<proteinExistence type="predicted"/>
<reference evidence="2 3" key="2">
    <citation type="submission" date="2018-11" db="EMBL/GenBank/DDBJ databases">
        <authorList>
            <consortium name="Pathogen Informatics"/>
        </authorList>
    </citation>
    <scope>NUCLEOTIDE SEQUENCE [LARGE SCALE GENOMIC DNA]</scope>
</reference>
<reference evidence="4" key="1">
    <citation type="submission" date="2017-02" db="UniProtKB">
        <authorList>
            <consortium name="WormBaseParasite"/>
        </authorList>
    </citation>
    <scope>IDENTIFICATION</scope>
</reference>
<dbReference type="InterPro" id="IPR019421">
    <property type="entry name" value="7TM_GPCR_serpentine_rcpt_Srd"/>
</dbReference>
<evidence type="ECO:0000256" key="1">
    <source>
        <dbReference type="SAM" id="Phobius"/>
    </source>
</evidence>
<dbReference type="WBParaSite" id="NBR_0002080501-mRNA-1">
    <property type="protein sequence ID" value="NBR_0002080501-mRNA-1"/>
    <property type="gene ID" value="NBR_0002080501"/>
</dbReference>
<dbReference type="Proteomes" id="UP000271162">
    <property type="component" value="Unassembled WGS sequence"/>
</dbReference>
<name>A0A0N4YU83_NIPBR</name>
<feature type="transmembrane region" description="Helical" evidence="1">
    <location>
        <begin position="44"/>
        <end position="63"/>
    </location>
</feature>
<protein>
    <submittedName>
        <fullName evidence="4">G_PROTEIN_RECEP_F1_2 domain-containing protein</fullName>
    </submittedName>
</protein>
<keyword evidence="1" id="KW-0472">Membrane</keyword>
<keyword evidence="3" id="KW-1185">Reference proteome</keyword>
<evidence type="ECO:0000313" key="2">
    <source>
        <dbReference type="EMBL" id="VDL84544.1"/>
    </source>
</evidence>
<dbReference type="EMBL" id="UYSL01025540">
    <property type="protein sequence ID" value="VDL84544.1"/>
    <property type="molecule type" value="Genomic_DNA"/>
</dbReference>
<evidence type="ECO:0000313" key="4">
    <source>
        <dbReference type="WBParaSite" id="NBR_0002080501-mRNA-1"/>
    </source>
</evidence>
<dbReference type="Pfam" id="PF10317">
    <property type="entry name" value="7TM_GPCR_Srd"/>
    <property type="match status" value="1"/>
</dbReference>
<sequence>MRLSAFVIVSIFSYICFVLSLILNILLIVVVSKYTTKYLLPYRRPLIITAIANLLLSGVFMIVQPPQNAVEQQHIPRRISILCHHYMCLGFIFSYSEHYIDKLGLL</sequence>